<evidence type="ECO:0000256" key="1">
    <source>
        <dbReference type="ARBA" id="ARBA00001052"/>
    </source>
</evidence>
<evidence type="ECO:0000256" key="9">
    <source>
        <dbReference type="SAM" id="MobiDB-lite"/>
    </source>
</evidence>
<feature type="region of interest" description="Disordered" evidence="9">
    <location>
        <begin position="1"/>
        <end position="20"/>
    </location>
</feature>
<keyword evidence="7 8" id="KW-0342">GTP-binding</keyword>
<accession>A0A120CUW0</accession>
<comment type="pathway">
    <text evidence="2 8">Cofactor biosynthesis; 7,8-dihydroneopterin triphosphate biosynthesis; 7,8-dihydroneopterin triphosphate from GTP: step 1/1.</text>
</comment>
<dbReference type="Pfam" id="PF01227">
    <property type="entry name" value="GTP_cyclohydroI"/>
    <property type="match status" value="1"/>
</dbReference>
<dbReference type="InterPro" id="IPR043134">
    <property type="entry name" value="GTP-CH-I_N"/>
</dbReference>
<dbReference type="EMBL" id="LMTR01000071">
    <property type="protein sequence ID" value="KWT66837.1"/>
    <property type="molecule type" value="Genomic_DNA"/>
</dbReference>
<keyword evidence="8" id="KW-0479">Metal-binding</keyword>
<evidence type="ECO:0000256" key="8">
    <source>
        <dbReference type="HAMAP-Rule" id="MF_00223"/>
    </source>
</evidence>
<dbReference type="GO" id="GO:0003934">
    <property type="term" value="F:GTP cyclohydrolase I activity"/>
    <property type="evidence" value="ECO:0007669"/>
    <property type="project" value="UniProtKB-UniRule"/>
</dbReference>
<dbReference type="GO" id="GO:0005525">
    <property type="term" value="F:GTP binding"/>
    <property type="evidence" value="ECO:0007669"/>
    <property type="project" value="UniProtKB-KW"/>
</dbReference>
<evidence type="ECO:0000256" key="5">
    <source>
        <dbReference type="ARBA" id="ARBA00022563"/>
    </source>
</evidence>
<keyword evidence="12" id="KW-1185">Reference proteome</keyword>
<evidence type="ECO:0000313" key="12">
    <source>
        <dbReference type="Proteomes" id="UP000059074"/>
    </source>
</evidence>
<dbReference type="PANTHER" id="PTHR11109">
    <property type="entry name" value="GTP CYCLOHYDROLASE I"/>
    <property type="match status" value="1"/>
</dbReference>
<feature type="domain" description="GTP cyclohydrolase I" evidence="10">
    <location>
        <begin position="23"/>
        <end position="200"/>
    </location>
</feature>
<dbReference type="InterPro" id="IPR043133">
    <property type="entry name" value="GTP-CH-I_C/QueF"/>
</dbReference>
<keyword evidence="6 8" id="KW-0378">Hydrolase</keyword>
<dbReference type="SUPFAM" id="SSF55620">
    <property type="entry name" value="Tetrahydrobiopterin biosynthesis enzymes-like"/>
    <property type="match status" value="1"/>
</dbReference>
<dbReference type="HAMAP" id="MF_00223">
    <property type="entry name" value="FolE"/>
    <property type="match status" value="1"/>
</dbReference>
<dbReference type="GO" id="GO:0008270">
    <property type="term" value="F:zinc ion binding"/>
    <property type="evidence" value="ECO:0007669"/>
    <property type="project" value="UniProtKB-UniRule"/>
</dbReference>
<proteinExistence type="inferred from homology"/>
<comment type="subunit">
    <text evidence="8">Homopolymer.</text>
</comment>
<dbReference type="AlphaFoldDB" id="A0A120CUW0"/>
<keyword evidence="5 8" id="KW-0554">One-carbon metabolism</keyword>
<dbReference type="STRING" id="121290.APY04_2244"/>
<comment type="subunit">
    <text evidence="4">Toroid-shaped homodecamer, composed of two pentamers of five dimers.</text>
</comment>
<dbReference type="UniPathway" id="UPA00848">
    <property type="reaction ID" value="UER00151"/>
</dbReference>
<dbReference type="GO" id="GO:0006730">
    <property type="term" value="P:one-carbon metabolic process"/>
    <property type="evidence" value="ECO:0007669"/>
    <property type="project" value="UniProtKB-UniRule"/>
</dbReference>
<evidence type="ECO:0000256" key="7">
    <source>
        <dbReference type="ARBA" id="ARBA00023134"/>
    </source>
</evidence>
<evidence type="ECO:0000256" key="2">
    <source>
        <dbReference type="ARBA" id="ARBA00005080"/>
    </source>
</evidence>
<organism evidence="11 12">
    <name type="scientific">Hyphomicrobium sulfonivorans</name>
    <dbReference type="NCBI Taxonomy" id="121290"/>
    <lineage>
        <taxon>Bacteria</taxon>
        <taxon>Pseudomonadati</taxon>
        <taxon>Pseudomonadota</taxon>
        <taxon>Alphaproteobacteria</taxon>
        <taxon>Hyphomicrobiales</taxon>
        <taxon>Hyphomicrobiaceae</taxon>
        <taxon>Hyphomicrobium</taxon>
    </lineage>
</organism>
<reference evidence="11 12" key="1">
    <citation type="submission" date="2015-10" db="EMBL/GenBank/DDBJ databases">
        <title>Transcriptomic analysis of a linuron degrading triple-species bacterial consortium.</title>
        <authorList>
            <person name="Albers P."/>
        </authorList>
    </citation>
    <scope>NUCLEOTIDE SEQUENCE [LARGE SCALE GENOMIC DNA]</scope>
    <source>
        <strain evidence="11 12">WDL6</strain>
    </source>
</reference>
<feature type="binding site" evidence="8">
    <location>
        <position position="93"/>
    </location>
    <ligand>
        <name>Zn(2+)</name>
        <dbReference type="ChEBI" id="CHEBI:29105"/>
    </ligand>
</feature>
<feature type="binding site" evidence="8">
    <location>
        <position position="96"/>
    </location>
    <ligand>
        <name>Zn(2+)</name>
        <dbReference type="ChEBI" id="CHEBI:29105"/>
    </ligand>
</feature>
<dbReference type="InterPro" id="IPR020602">
    <property type="entry name" value="GTP_CycHdrlase_I_dom"/>
</dbReference>
<dbReference type="PANTHER" id="PTHR11109:SF7">
    <property type="entry name" value="GTP CYCLOHYDROLASE 1"/>
    <property type="match status" value="1"/>
</dbReference>
<dbReference type="FunFam" id="3.30.1130.10:FF:000001">
    <property type="entry name" value="GTP cyclohydrolase 1"/>
    <property type="match status" value="1"/>
</dbReference>
<comment type="catalytic activity">
    <reaction evidence="1 8">
        <text>GTP + H2O = 7,8-dihydroneopterin 3'-triphosphate + formate + H(+)</text>
        <dbReference type="Rhea" id="RHEA:17473"/>
        <dbReference type="ChEBI" id="CHEBI:15377"/>
        <dbReference type="ChEBI" id="CHEBI:15378"/>
        <dbReference type="ChEBI" id="CHEBI:15740"/>
        <dbReference type="ChEBI" id="CHEBI:37565"/>
        <dbReference type="ChEBI" id="CHEBI:58462"/>
        <dbReference type="EC" id="3.5.4.16"/>
    </reaction>
</comment>
<name>A0A120CUW0_HYPSL</name>
<comment type="caution">
    <text evidence="11">The sequence shown here is derived from an EMBL/GenBank/DDBJ whole genome shotgun (WGS) entry which is preliminary data.</text>
</comment>
<dbReference type="Proteomes" id="UP000059074">
    <property type="component" value="Unassembled WGS sequence"/>
</dbReference>
<keyword evidence="8" id="KW-0862">Zinc</keyword>
<dbReference type="Gene3D" id="1.10.286.10">
    <property type="match status" value="1"/>
</dbReference>
<sequence>MSKPSLPEIQPSAAAKPSREQAEEAVRTLLAWAGDDPARAGLTNTPRRVTDAFSELFSGYACDPAAELARTFEDVSGYSDMILLRDVRLESHCEHHLAPFSGLAHVAYLPDRRVVGLSRMARIVDIFARRLQVQESLTAQIAETIQQALQPQGAAVMILARHKCMAFHDTNQPDAIMETTHFTGVFNEDTHWRQRFIDAVRAPARL</sequence>
<evidence type="ECO:0000256" key="4">
    <source>
        <dbReference type="ARBA" id="ARBA00011857"/>
    </source>
</evidence>
<keyword evidence="8" id="KW-0547">Nucleotide-binding</keyword>
<dbReference type="InterPro" id="IPR001474">
    <property type="entry name" value="GTP_CycHdrlase_I"/>
</dbReference>
<dbReference type="PROSITE" id="PS00859">
    <property type="entry name" value="GTP_CYCLOHYDROL_1_1"/>
    <property type="match status" value="1"/>
</dbReference>
<dbReference type="Gene3D" id="3.30.1130.10">
    <property type="match status" value="1"/>
</dbReference>
<protein>
    <recommendedName>
        <fullName evidence="8">GTP cyclohydrolase 1</fullName>
        <ecNumber evidence="8">3.5.4.16</ecNumber>
    </recommendedName>
    <alternativeName>
        <fullName evidence="8">GTP cyclohydrolase I</fullName>
        <shortName evidence="8">GTP-CH-I</shortName>
    </alternativeName>
</protein>
<gene>
    <name evidence="8" type="primary">folE</name>
    <name evidence="11" type="ORF">APY04_2244</name>
</gene>
<dbReference type="NCBIfam" id="NF006825">
    <property type="entry name" value="PRK09347.1-2"/>
    <property type="match status" value="1"/>
</dbReference>
<dbReference type="NCBIfam" id="NF006826">
    <property type="entry name" value="PRK09347.1-3"/>
    <property type="match status" value="1"/>
</dbReference>
<dbReference type="EC" id="3.5.4.16" evidence="8"/>
<evidence type="ECO:0000259" key="10">
    <source>
        <dbReference type="Pfam" id="PF01227"/>
    </source>
</evidence>
<evidence type="ECO:0000256" key="3">
    <source>
        <dbReference type="ARBA" id="ARBA00008085"/>
    </source>
</evidence>
<dbReference type="OrthoDB" id="9801207at2"/>
<dbReference type="InterPro" id="IPR018234">
    <property type="entry name" value="GTP_CycHdrlase_I_CS"/>
</dbReference>
<dbReference type="PATRIC" id="fig|121290.4.peg.2442"/>
<comment type="similarity">
    <text evidence="3 8">Belongs to the GTP cyclohydrolase I family.</text>
</comment>
<evidence type="ECO:0000256" key="6">
    <source>
        <dbReference type="ARBA" id="ARBA00022801"/>
    </source>
</evidence>
<feature type="binding site" evidence="8">
    <location>
        <position position="164"/>
    </location>
    <ligand>
        <name>Zn(2+)</name>
        <dbReference type="ChEBI" id="CHEBI:29105"/>
    </ligand>
</feature>
<dbReference type="GO" id="GO:0046654">
    <property type="term" value="P:tetrahydrofolate biosynthetic process"/>
    <property type="evidence" value="ECO:0007669"/>
    <property type="project" value="UniProtKB-UniRule"/>
</dbReference>
<dbReference type="GO" id="GO:0005737">
    <property type="term" value="C:cytoplasm"/>
    <property type="evidence" value="ECO:0007669"/>
    <property type="project" value="TreeGrafter"/>
</dbReference>
<dbReference type="GO" id="GO:0006729">
    <property type="term" value="P:tetrahydrobiopterin biosynthetic process"/>
    <property type="evidence" value="ECO:0007669"/>
    <property type="project" value="TreeGrafter"/>
</dbReference>
<dbReference type="RefSeq" id="WP_068462480.1">
    <property type="nucleotide sequence ID" value="NZ_LMTR01000071.1"/>
</dbReference>
<evidence type="ECO:0000313" key="11">
    <source>
        <dbReference type="EMBL" id="KWT66837.1"/>
    </source>
</evidence>